<dbReference type="PANTHER" id="PTHR30486">
    <property type="entry name" value="TWITCHING MOTILITY PROTEIN PILT"/>
    <property type="match status" value="1"/>
</dbReference>
<feature type="domain" description="Bacterial type II secretion system protein E" evidence="2">
    <location>
        <begin position="197"/>
        <end position="354"/>
    </location>
</feature>
<dbReference type="AlphaFoldDB" id="A0A2U3D5M0"/>
<comment type="caution">
    <text evidence="4">The sequence shown here is derived from an EMBL/GenBank/DDBJ whole genome shotgun (WGS) entry which is preliminary data.</text>
</comment>
<protein>
    <recommendedName>
        <fullName evidence="2">Bacterial type II secretion system protein E domain-containing protein</fullName>
    </recommendedName>
</protein>
<accession>A0A2U3D5M0</accession>
<sequence length="427" mass="48424">MLGQSKPDENLLRVQKHTTSKEVAAWKERLVTENKRDQEFLSTLPKEQEMEIQLAKIARKIGVPDTLRAPIIEELLEDIYEYGVLTELKSRPKVTTIWVAGNEWIEYAEGGKIKTYPKRFASIEEVYRFIEKKLAGTSFRYARNIPEIDAILADGSRFHVMQGSAGVSRTGTEQRVKRIPLLTIRLFSYPYALHEIVTDNRLRTYLEWLPKLGASFVIAGNQGAGKTTTLNAMSAFVSPDHRLILIEEAPEMQPLFPSSVIRLWNQGELGNVHFVNMIKNNRATLRMGGDVMMIGEIRDEDTLWEFLRISNVGLHLVAATLHANSAQDALLRMQNLGMAVAHHPPRSTVADMIQRGISHVIFLRREAEHMGIEEVLEITGQARGQVIGRTVFSRDVRTGEVTFHGLSKEMKERAMKKGVLTKEWVDN</sequence>
<evidence type="ECO:0000313" key="4">
    <source>
        <dbReference type="EMBL" id="PWI56591.1"/>
    </source>
</evidence>
<dbReference type="EMBL" id="MPDK01000034">
    <property type="protein sequence ID" value="PWI56591.1"/>
    <property type="molecule type" value="Genomic_DNA"/>
</dbReference>
<dbReference type="InterPro" id="IPR001482">
    <property type="entry name" value="T2SS/T4SS_dom"/>
</dbReference>
<dbReference type="Pfam" id="PF00437">
    <property type="entry name" value="T2SSE"/>
    <property type="match status" value="1"/>
</dbReference>
<evidence type="ECO:0000259" key="2">
    <source>
        <dbReference type="Pfam" id="PF00437"/>
    </source>
</evidence>
<dbReference type="GO" id="GO:0016887">
    <property type="term" value="F:ATP hydrolysis activity"/>
    <property type="evidence" value="ECO:0007669"/>
    <property type="project" value="InterPro"/>
</dbReference>
<dbReference type="SUPFAM" id="SSF52540">
    <property type="entry name" value="P-loop containing nucleoside triphosphate hydrolases"/>
    <property type="match status" value="1"/>
</dbReference>
<dbReference type="RefSeq" id="WP_109431618.1">
    <property type="nucleotide sequence ID" value="NZ_MPDK01000034.1"/>
</dbReference>
<comment type="similarity">
    <text evidence="1">Belongs to the GSP E family.</text>
</comment>
<proteinExistence type="inferred from homology"/>
<evidence type="ECO:0000313" key="5">
    <source>
        <dbReference type="Proteomes" id="UP000245380"/>
    </source>
</evidence>
<organism evidence="4 5">
    <name type="scientific">Sulfoacidibacillus thermotolerans</name>
    <name type="common">Acidibacillus sulfuroxidans</name>
    <dbReference type="NCBI Taxonomy" id="1765684"/>
    <lineage>
        <taxon>Bacteria</taxon>
        <taxon>Bacillati</taxon>
        <taxon>Bacillota</taxon>
        <taxon>Bacilli</taxon>
        <taxon>Bacillales</taxon>
        <taxon>Alicyclobacillaceae</taxon>
        <taxon>Sulfoacidibacillus</taxon>
    </lineage>
</organism>
<name>A0A2U3D5M0_SULT2</name>
<gene>
    <name evidence="4" type="ORF">BM613_12880</name>
    <name evidence="3" type="ORF">BM613_13060</name>
</gene>
<dbReference type="Proteomes" id="UP000245380">
    <property type="component" value="Unassembled WGS sequence"/>
</dbReference>
<reference evidence="4 5" key="1">
    <citation type="submission" date="2016-11" db="EMBL/GenBank/DDBJ databases">
        <title>Comparative genomics of Acidibacillus ferroxidans species.</title>
        <authorList>
            <person name="Oliveira G."/>
            <person name="Nunes G."/>
            <person name="Oliveira R."/>
            <person name="Araujo F."/>
            <person name="Salim A."/>
            <person name="Scholte L."/>
            <person name="Morais D."/>
            <person name="Nancucheo I."/>
            <person name="Johnson D.B."/>
            <person name="Grail B."/>
            <person name="Bittencourt J."/>
            <person name="Valadares R."/>
        </authorList>
    </citation>
    <scope>NUCLEOTIDE SEQUENCE [LARGE SCALE GENOMIC DNA]</scope>
    <source>
        <strain evidence="4 5">Y002</strain>
    </source>
</reference>
<dbReference type="Gene3D" id="3.40.50.300">
    <property type="entry name" value="P-loop containing nucleotide triphosphate hydrolases"/>
    <property type="match status" value="1"/>
</dbReference>
<dbReference type="InterPro" id="IPR050921">
    <property type="entry name" value="T4SS_GSP_E_ATPase"/>
</dbReference>
<evidence type="ECO:0000256" key="1">
    <source>
        <dbReference type="ARBA" id="ARBA00006611"/>
    </source>
</evidence>
<evidence type="ECO:0000313" key="3">
    <source>
        <dbReference type="EMBL" id="PWI56571.1"/>
    </source>
</evidence>
<dbReference type="Gene3D" id="3.30.450.380">
    <property type="match status" value="1"/>
</dbReference>
<dbReference type="OrthoDB" id="9810761at2"/>
<dbReference type="PANTHER" id="PTHR30486:SF6">
    <property type="entry name" value="TYPE IV PILUS RETRACTATION ATPASE PILT"/>
    <property type="match status" value="1"/>
</dbReference>
<keyword evidence="5" id="KW-1185">Reference proteome</keyword>
<dbReference type="EMBL" id="MPDK01000036">
    <property type="protein sequence ID" value="PWI56571.1"/>
    <property type="molecule type" value="Genomic_DNA"/>
</dbReference>
<dbReference type="InterPro" id="IPR027417">
    <property type="entry name" value="P-loop_NTPase"/>
</dbReference>